<name>A0ABX1DZJ2_9PROT</name>
<gene>
    <name evidence="1" type="ORF">HEQ75_05625</name>
</gene>
<dbReference type="EMBL" id="JAAVNE010000006">
    <property type="protein sequence ID" value="NKC30332.1"/>
    <property type="molecule type" value="Genomic_DNA"/>
</dbReference>
<proteinExistence type="predicted"/>
<reference evidence="1 2" key="1">
    <citation type="submission" date="2020-03" db="EMBL/GenBank/DDBJ databases">
        <title>Roseomonas selenitidurans sp. nov. isolated from urban soil.</title>
        <authorList>
            <person name="Liu H."/>
        </authorList>
    </citation>
    <scope>NUCLEOTIDE SEQUENCE [LARGE SCALE GENOMIC DNA]</scope>
    <source>
        <strain evidence="1 2">BU-1</strain>
    </source>
</reference>
<sequence length="92" mass="10244">MHHAPFRKAERVPPVQRILFQDLHQTLESALRHAAEQAADRPAFLREAASEISEAVLSTFQDEHGGVTELGLRSCIAAALADVLPRLLEEYE</sequence>
<evidence type="ECO:0000313" key="2">
    <source>
        <dbReference type="Proteomes" id="UP000787635"/>
    </source>
</evidence>
<organism evidence="1 2">
    <name type="scientific">Falsiroseomonas selenitidurans</name>
    <dbReference type="NCBI Taxonomy" id="2716335"/>
    <lineage>
        <taxon>Bacteria</taxon>
        <taxon>Pseudomonadati</taxon>
        <taxon>Pseudomonadota</taxon>
        <taxon>Alphaproteobacteria</taxon>
        <taxon>Acetobacterales</taxon>
        <taxon>Roseomonadaceae</taxon>
        <taxon>Falsiroseomonas</taxon>
    </lineage>
</organism>
<accession>A0ABX1DZJ2</accession>
<protein>
    <submittedName>
        <fullName evidence="1">Uncharacterized protein</fullName>
    </submittedName>
</protein>
<dbReference type="Proteomes" id="UP000787635">
    <property type="component" value="Unassembled WGS sequence"/>
</dbReference>
<comment type="caution">
    <text evidence="1">The sequence shown here is derived from an EMBL/GenBank/DDBJ whole genome shotgun (WGS) entry which is preliminary data.</text>
</comment>
<evidence type="ECO:0000313" key="1">
    <source>
        <dbReference type="EMBL" id="NKC30332.1"/>
    </source>
</evidence>
<keyword evidence="2" id="KW-1185">Reference proteome</keyword>